<evidence type="ECO:0000313" key="4">
    <source>
        <dbReference type="Proteomes" id="UP000260351"/>
    </source>
</evidence>
<feature type="domain" description="Peptidase M12B" evidence="2">
    <location>
        <begin position="187"/>
        <end position="383"/>
    </location>
</feature>
<accession>A0A3E1KCG8</accession>
<feature type="chain" id="PRO_5017709165" description="Peptidase M12B domain-containing protein" evidence="1">
    <location>
        <begin position="20"/>
        <end position="428"/>
    </location>
</feature>
<dbReference type="Proteomes" id="UP000260351">
    <property type="component" value="Unassembled WGS sequence"/>
</dbReference>
<dbReference type="RefSeq" id="WP_116649285.1">
    <property type="nucleotide sequence ID" value="NZ_QUZK01000005.1"/>
</dbReference>
<keyword evidence="1" id="KW-0732">Signal</keyword>
<dbReference type="GO" id="GO:0004222">
    <property type="term" value="F:metalloendopeptidase activity"/>
    <property type="evidence" value="ECO:0007669"/>
    <property type="project" value="InterPro"/>
</dbReference>
<dbReference type="PROSITE" id="PS50215">
    <property type="entry name" value="ADAM_MEPRO"/>
    <property type="match status" value="1"/>
</dbReference>
<organism evidence="3 4">
    <name type="scientific">Wenzhouxiangella sediminis</name>
    <dbReference type="NCBI Taxonomy" id="1792836"/>
    <lineage>
        <taxon>Bacteria</taxon>
        <taxon>Pseudomonadati</taxon>
        <taxon>Pseudomonadota</taxon>
        <taxon>Gammaproteobacteria</taxon>
        <taxon>Chromatiales</taxon>
        <taxon>Wenzhouxiangellaceae</taxon>
        <taxon>Wenzhouxiangella</taxon>
    </lineage>
</organism>
<keyword evidence="4" id="KW-1185">Reference proteome</keyword>
<evidence type="ECO:0000256" key="1">
    <source>
        <dbReference type="SAM" id="SignalP"/>
    </source>
</evidence>
<dbReference type="InterPro" id="IPR001590">
    <property type="entry name" value="Peptidase_M12B"/>
</dbReference>
<evidence type="ECO:0000313" key="3">
    <source>
        <dbReference type="EMBL" id="RFF32578.1"/>
    </source>
</evidence>
<name>A0A3E1KCG8_9GAMM</name>
<comment type="caution">
    <text evidence="3">The sequence shown here is derived from an EMBL/GenBank/DDBJ whole genome shotgun (WGS) entry which is preliminary data.</text>
</comment>
<dbReference type="Gene3D" id="3.40.390.10">
    <property type="entry name" value="Collagenase (Catalytic Domain)"/>
    <property type="match status" value="1"/>
</dbReference>
<dbReference type="OrthoDB" id="9792152at2"/>
<dbReference type="InterPro" id="IPR024079">
    <property type="entry name" value="MetalloPept_cat_dom_sf"/>
</dbReference>
<dbReference type="SUPFAM" id="SSF55486">
    <property type="entry name" value="Metalloproteases ('zincins'), catalytic domain"/>
    <property type="match status" value="1"/>
</dbReference>
<gene>
    <name evidence="3" type="ORF">DZC52_01140</name>
</gene>
<evidence type="ECO:0000259" key="2">
    <source>
        <dbReference type="PROSITE" id="PS50215"/>
    </source>
</evidence>
<reference evidence="3 4" key="1">
    <citation type="submission" date="2018-08" db="EMBL/GenBank/DDBJ databases">
        <title>Wenzhouxiangella salilacus sp. nov., a novel bacterium isolated from a saline lake in Xinjiang Province, China.</title>
        <authorList>
            <person name="Han S."/>
        </authorList>
    </citation>
    <scope>NUCLEOTIDE SEQUENCE [LARGE SCALE GENOMIC DNA]</scope>
    <source>
        <strain evidence="3 4">XDB06</strain>
    </source>
</reference>
<dbReference type="AlphaFoldDB" id="A0A3E1KCG8"/>
<protein>
    <recommendedName>
        <fullName evidence="2">Peptidase M12B domain-containing protein</fullName>
    </recommendedName>
</protein>
<sequence length="428" mass="45128">MRLIIGFLFGCVLLSSAPAVEKVASTAGLVTAMRAAELGDAFPVEGRLFGDSVSGTVHLQRIELRAPGATVRVIAEGRASPLDYPRRQVFSGRVVDRPSVRVGLLFDPVGLRVSGAVIGPDGIRSLGLSGDDGLRITATEPAATLPAGVALEASCGNVGLDQSDRMPVLRKDPMAGLFGASARGSLRYGVLAIDTDAEWLNLRFGDDTVAAAEWLEDLLVITNTLFEAQLSLHMLQGDTYLRVGTDPYSETGSPANFAQLQEFGTYWANNFGGVQRTHAALVSGQSSSEFSASGIAWVDSYCVNQSSGGSYSVNQLFQNAGVPVASSARLFAHELGHNLGSVHTHCYDPPVDQCYAQESGCYSGATSCPSGGAGTLMSYCNVNGCGENQLLLAPEVEAVMNQRVDANTPACLAESNGDLLIFSDRFEF</sequence>
<dbReference type="Pfam" id="PF13688">
    <property type="entry name" value="Reprolysin_5"/>
    <property type="match status" value="1"/>
</dbReference>
<dbReference type="EMBL" id="QUZK01000005">
    <property type="protein sequence ID" value="RFF32578.1"/>
    <property type="molecule type" value="Genomic_DNA"/>
</dbReference>
<dbReference type="GO" id="GO:0006508">
    <property type="term" value="P:proteolysis"/>
    <property type="evidence" value="ECO:0007669"/>
    <property type="project" value="InterPro"/>
</dbReference>
<feature type="signal peptide" evidence="1">
    <location>
        <begin position="1"/>
        <end position="19"/>
    </location>
</feature>
<proteinExistence type="predicted"/>